<dbReference type="AlphaFoldDB" id="A0A9D9IDC3"/>
<dbReference type="SMART" id="SM00530">
    <property type="entry name" value="HTH_XRE"/>
    <property type="match status" value="1"/>
</dbReference>
<dbReference type="GO" id="GO:0003677">
    <property type="term" value="F:DNA binding"/>
    <property type="evidence" value="ECO:0007669"/>
    <property type="project" value="UniProtKB-KW"/>
</dbReference>
<evidence type="ECO:0000256" key="1">
    <source>
        <dbReference type="ARBA" id="ARBA00023125"/>
    </source>
</evidence>
<dbReference type="InterPro" id="IPR010982">
    <property type="entry name" value="Lambda_DNA-bd_dom_sf"/>
</dbReference>
<sequence length="125" mass="14665">MDNKTVKENIYRIRKEKKITQQQMAERLGMSRNSYRRIESGDTVLVNDHIVQIADLLEMSPDELLLGDSASDGRKILDEMRVGYAQEISDRNRTISSLEERIRLLEDLVRTKDEIITMLKKQEQR</sequence>
<reference evidence="4" key="2">
    <citation type="journal article" date="2021" name="PeerJ">
        <title>Extensive microbial diversity within the chicken gut microbiome revealed by metagenomics and culture.</title>
        <authorList>
            <person name="Gilroy R."/>
            <person name="Ravi A."/>
            <person name="Getino M."/>
            <person name="Pursley I."/>
            <person name="Horton D.L."/>
            <person name="Alikhan N.F."/>
            <person name="Baker D."/>
            <person name="Gharbi K."/>
            <person name="Hall N."/>
            <person name="Watson M."/>
            <person name="Adriaenssens E.M."/>
            <person name="Foster-Nyarko E."/>
            <person name="Jarju S."/>
            <person name="Secka A."/>
            <person name="Antonio M."/>
            <person name="Oren A."/>
            <person name="Chaudhuri R.R."/>
            <person name="La Ragione R."/>
            <person name="Hildebrand F."/>
            <person name="Pallen M.J."/>
        </authorList>
    </citation>
    <scope>NUCLEOTIDE SEQUENCE</scope>
    <source>
        <strain evidence="4">B2-22910</strain>
    </source>
</reference>
<reference evidence="4" key="1">
    <citation type="submission" date="2020-10" db="EMBL/GenBank/DDBJ databases">
        <authorList>
            <person name="Gilroy R."/>
        </authorList>
    </citation>
    <scope>NUCLEOTIDE SEQUENCE</scope>
    <source>
        <strain evidence="4">B2-22910</strain>
    </source>
</reference>
<dbReference type="Pfam" id="PF01381">
    <property type="entry name" value="HTH_3"/>
    <property type="match status" value="1"/>
</dbReference>
<dbReference type="PANTHER" id="PTHR46558:SF11">
    <property type="entry name" value="HTH-TYPE TRANSCRIPTIONAL REGULATOR XRE"/>
    <property type="match status" value="1"/>
</dbReference>
<dbReference type="Gene3D" id="1.10.260.40">
    <property type="entry name" value="lambda repressor-like DNA-binding domains"/>
    <property type="match status" value="1"/>
</dbReference>
<dbReference type="EMBL" id="JADIMB010000001">
    <property type="protein sequence ID" value="MBO8470166.1"/>
    <property type="molecule type" value="Genomic_DNA"/>
</dbReference>
<dbReference type="Proteomes" id="UP000823603">
    <property type="component" value="Unassembled WGS sequence"/>
</dbReference>
<dbReference type="SUPFAM" id="SSF47413">
    <property type="entry name" value="lambda repressor-like DNA-binding domains"/>
    <property type="match status" value="1"/>
</dbReference>
<evidence type="ECO:0000313" key="5">
    <source>
        <dbReference type="Proteomes" id="UP000823603"/>
    </source>
</evidence>
<feature type="coiled-coil region" evidence="2">
    <location>
        <begin position="88"/>
        <end position="125"/>
    </location>
</feature>
<evidence type="ECO:0000313" key="4">
    <source>
        <dbReference type="EMBL" id="MBO8470166.1"/>
    </source>
</evidence>
<dbReference type="PROSITE" id="PS50943">
    <property type="entry name" value="HTH_CROC1"/>
    <property type="match status" value="1"/>
</dbReference>
<feature type="domain" description="HTH cro/C1-type" evidence="3">
    <location>
        <begin position="10"/>
        <end position="64"/>
    </location>
</feature>
<evidence type="ECO:0000259" key="3">
    <source>
        <dbReference type="PROSITE" id="PS50943"/>
    </source>
</evidence>
<dbReference type="PANTHER" id="PTHR46558">
    <property type="entry name" value="TRACRIPTIONAL REGULATORY PROTEIN-RELATED-RELATED"/>
    <property type="match status" value="1"/>
</dbReference>
<proteinExistence type="predicted"/>
<name>A0A9D9IDC3_9BACT</name>
<keyword evidence="2" id="KW-0175">Coiled coil</keyword>
<organism evidence="4 5">
    <name type="scientific">Candidatus Cryptobacteroides faecavium</name>
    <dbReference type="NCBI Taxonomy" id="2840762"/>
    <lineage>
        <taxon>Bacteria</taxon>
        <taxon>Pseudomonadati</taxon>
        <taxon>Bacteroidota</taxon>
        <taxon>Bacteroidia</taxon>
        <taxon>Bacteroidales</taxon>
        <taxon>Candidatus Cryptobacteroides</taxon>
    </lineage>
</organism>
<keyword evidence="1" id="KW-0238">DNA-binding</keyword>
<evidence type="ECO:0000256" key="2">
    <source>
        <dbReference type="SAM" id="Coils"/>
    </source>
</evidence>
<protein>
    <submittedName>
        <fullName evidence="4">Helix-turn-helix transcriptional regulator</fullName>
    </submittedName>
</protein>
<dbReference type="CDD" id="cd00093">
    <property type="entry name" value="HTH_XRE"/>
    <property type="match status" value="1"/>
</dbReference>
<accession>A0A9D9IDC3</accession>
<gene>
    <name evidence="4" type="ORF">IAB82_00015</name>
</gene>
<comment type="caution">
    <text evidence="4">The sequence shown here is derived from an EMBL/GenBank/DDBJ whole genome shotgun (WGS) entry which is preliminary data.</text>
</comment>
<dbReference type="InterPro" id="IPR001387">
    <property type="entry name" value="Cro/C1-type_HTH"/>
</dbReference>